<dbReference type="Proteomes" id="UP000027725">
    <property type="component" value="Unassembled WGS sequence"/>
</dbReference>
<keyword evidence="1" id="KW-0812">Transmembrane</keyword>
<dbReference type="OrthoDB" id="271600at2"/>
<keyword evidence="1" id="KW-1133">Transmembrane helix</keyword>
<feature type="transmembrane region" description="Helical" evidence="1">
    <location>
        <begin position="57"/>
        <end position="77"/>
    </location>
</feature>
<feature type="transmembrane region" description="Helical" evidence="1">
    <location>
        <begin position="279"/>
        <end position="300"/>
    </location>
</feature>
<feature type="transmembrane region" description="Helical" evidence="1">
    <location>
        <begin position="6"/>
        <end position="24"/>
    </location>
</feature>
<dbReference type="EMBL" id="JHEH01000001">
    <property type="protein sequence ID" value="KEP71494.1"/>
    <property type="molecule type" value="Genomic_DNA"/>
</dbReference>
<accession>A0A074TIL7</accession>
<dbReference type="STRING" id="1185766.SAMN05216224_108111"/>
<feature type="transmembrane region" description="Helical" evidence="1">
    <location>
        <begin position="132"/>
        <end position="153"/>
    </location>
</feature>
<dbReference type="Gene3D" id="1.20.1740.10">
    <property type="entry name" value="Amino acid/polyamine transporter I"/>
    <property type="match status" value="1"/>
</dbReference>
<sequence>MLLNFSIFLLSLAILGAMFLPFLRGRPRWRAMITPLASIIGSGFLILGPILEVQFGAWAPVAMAVLCLAGWLFGAAVRTNIAAEETPDTALVARIEQVAQLALAFAYVISVAYYLNLFGAFAVSLTPWDGDLTARIVTTVMLGVVAVAGFSGGFHALENMEYATVALKLAIIGGLLLGLAVFFGGKAVDHALIFDPSRMGPWDALRLIFGLIVTVQGFETARYLGKSYDAPTRIDAMRWAQMLATAIYMIYITLLAFLFTPDAHNLNETAIIDMMRVVAPILPGMLVAAALAAQFSAAVADTGGAGGLISEFTRGKIAPKHAYPVLIATGVALTWSTDIFVIISYASRAFAAYYTLQAVLAALQSKGLKSGAFWALAVVGLAMTLLGIPAEGS</sequence>
<comment type="caution">
    <text evidence="2">The sequence shown here is derived from an EMBL/GenBank/DDBJ whole genome shotgun (WGS) entry which is preliminary data.</text>
</comment>
<evidence type="ECO:0000313" key="3">
    <source>
        <dbReference type="Proteomes" id="UP000027725"/>
    </source>
</evidence>
<dbReference type="RefSeq" id="WP_038060728.1">
    <property type="nucleotide sequence ID" value="NZ_FOVB01000008.1"/>
</dbReference>
<dbReference type="AlphaFoldDB" id="A0A074TIL7"/>
<feature type="transmembrane region" description="Helical" evidence="1">
    <location>
        <begin position="372"/>
        <end position="390"/>
    </location>
</feature>
<feature type="transmembrane region" description="Helical" evidence="1">
    <location>
        <begin position="236"/>
        <end position="259"/>
    </location>
</feature>
<name>A0A074TIL7_9RHOB</name>
<evidence type="ECO:0000256" key="1">
    <source>
        <dbReference type="SAM" id="Phobius"/>
    </source>
</evidence>
<keyword evidence="1" id="KW-0472">Membrane</keyword>
<keyword evidence="3" id="KW-1185">Reference proteome</keyword>
<feature type="transmembrane region" description="Helical" evidence="1">
    <location>
        <begin position="98"/>
        <end position="126"/>
    </location>
</feature>
<proteinExistence type="predicted"/>
<protein>
    <submittedName>
        <fullName evidence="2">Membrane protein</fullName>
    </submittedName>
</protein>
<organism evidence="2 3">
    <name type="scientific">Thioclava dalianensis</name>
    <dbReference type="NCBI Taxonomy" id="1185766"/>
    <lineage>
        <taxon>Bacteria</taxon>
        <taxon>Pseudomonadati</taxon>
        <taxon>Pseudomonadota</taxon>
        <taxon>Alphaproteobacteria</taxon>
        <taxon>Rhodobacterales</taxon>
        <taxon>Paracoccaceae</taxon>
        <taxon>Thioclava</taxon>
    </lineage>
</organism>
<evidence type="ECO:0000313" key="2">
    <source>
        <dbReference type="EMBL" id="KEP71494.1"/>
    </source>
</evidence>
<reference evidence="2 3" key="1">
    <citation type="submission" date="2014-03" db="EMBL/GenBank/DDBJ databases">
        <title>The draft genome sequence of Thioclava dalianensis DLFJ1-1.</title>
        <authorList>
            <person name="Lai Q."/>
            <person name="Shao Z."/>
        </authorList>
    </citation>
    <scope>NUCLEOTIDE SEQUENCE [LARGE SCALE GENOMIC DNA]</scope>
    <source>
        <strain evidence="2 3">DLFJ1-1</strain>
    </source>
</reference>
<feature type="transmembrane region" description="Helical" evidence="1">
    <location>
        <begin position="321"/>
        <end position="343"/>
    </location>
</feature>
<feature type="transmembrane region" description="Helical" evidence="1">
    <location>
        <begin position="165"/>
        <end position="184"/>
    </location>
</feature>
<feature type="transmembrane region" description="Helical" evidence="1">
    <location>
        <begin position="31"/>
        <end position="51"/>
    </location>
</feature>
<dbReference type="eggNOG" id="ENOG502Z7XH">
    <property type="taxonomic scope" value="Bacteria"/>
</dbReference>
<gene>
    <name evidence="2" type="ORF">DL1_00235</name>
</gene>